<gene>
    <name evidence="1" type="ORF">BC938DRAFT_480117</name>
</gene>
<protein>
    <submittedName>
        <fullName evidence="1">Uncharacterized protein</fullName>
    </submittedName>
</protein>
<evidence type="ECO:0000313" key="2">
    <source>
        <dbReference type="Proteomes" id="UP000274822"/>
    </source>
</evidence>
<dbReference type="AlphaFoldDB" id="A0A433QJC9"/>
<evidence type="ECO:0000313" key="1">
    <source>
        <dbReference type="EMBL" id="RUS29881.1"/>
    </source>
</evidence>
<sequence>MDCKGTNVCRLGRLNWTKMPNTIETIACLEVICTVMTNIKATLRIICDKANNVALSNARVCRRKRTDDNDDAIGGCFGNVSGMPAKKRSTEEM</sequence>
<proteinExistence type="predicted"/>
<accession>A0A433QJC9</accession>
<reference evidence="1 2" key="1">
    <citation type="journal article" date="2018" name="New Phytol.">
        <title>Phylogenomics of Endogonaceae and evolution of mycorrhizas within Mucoromycota.</title>
        <authorList>
            <person name="Chang Y."/>
            <person name="Desiro A."/>
            <person name="Na H."/>
            <person name="Sandor L."/>
            <person name="Lipzen A."/>
            <person name="Clum A."/>
            <person name="Barry K."/>
            <person name="Grigoriev I.V."/>
            <person name="Martin F.M."/>
            <person name="Stajich J.E."/>
            <person name="Smith M.E."/>
            <person name="Bonito G."/>
            <person name="Spatafora J.W."/>
        </authorList>
    </citation>
    <scope>NUCLEOTIDE SEQUENCE [LARGE SCALE GENOMIC DNA]</scope>
    <source>
        <strain evidence="1 2">AD002</strain>
    </source>
</reference>
<dbReference type="Proteomes" id="UP000274822">
    <property type="component" value="Unassembled WGS sequence"/>
</dbReference>
<keyword evidence="2" id="KW-1185">Reference proteome</keyword>
<name>A0A433QJC9_9FUNG</name>
<organism evidence="1 2">
    <name type="scientific">Jimgerdemannia flammicorona</name>
    <dbReference type="NCBI Taxonomy" id="994334"/>
    <lineage>
        <taxon>Eukaryota</taxon>
        <taxon>Fungi</taxon>
        <taxon>Fungi incertae sedis</taxon>
        <taxon>Mucoromycota</taxon>
        <taxon>Mucoromycotina</taxon>
        <taxon>Endogonomycetes</taxon>
        <taxon>Endogonales</taxon>
        <taxon>Endogonaceae</taxon>
        <taxon>Jimgerdemannia</taxon>
    </lineage>
</organism>
<comment type="caution">
    <text evidence="1">The sequence shown here is derived from an EMBL/GenBank/DDBJ whole genome shotgun (WGS) entry which is preliminary data.</text>
</comment>
<dbReference type="EMBL" id="RBNJ01004565">
    <property type="protein sequence ID" value="RUS29881.1"/>
    <property type="molecule type" value="Genomic_DNA"/>
</dbReference>